<name>A0A0T6LTM7_WENVI</name>
<evidence type="ECO:0000256" key="3">
    <source>
        <dbReference type="ARBA" id="ARBA00022723"/>
    </source>
</evidence>
<dbReference type="GO" id="GO:0046872">
    <property type="term" value="F:metal ion binding"/>
    <property type="evidence" value="ECO:0007669"/>
    <property type="project" value="UniProtKB-KW"/>
</dbReference>
<accession>A0A0T6LTM7</accession>
<evidence type="ECO:0000259" key="5">
    <source>
        <dbReference type="Pfam" id="PF13243"/>
    </source>
</evidence>
<comment type="similarity">
    <text evidence="2">Belongs to the terpene cyclase/mutase family.</text>
</comment>
<keyword evidence="8" id="KW-1185">Reference proteome</keyword>
<evidence type="ECO:0000256" key="1">
    <source>
        <dbReference type="ARBA" id="ARBA00004999"/>
    </source>
</evidence>
<evidence type="ECO:0000259" key="6">
    <source>
        <dbReference type="Pfam" id="PF13249"/>
    </source>
</evidence>
<dbReference type="RefSeq" id="WP_026220159.1">
    <property type="nucleotide sequence ID" value="NZ_LLZU01000012.1"/>
</dbReference>
<dbReference type="GO" id="GO:0005811">
    <property type="term" value="C:lipid droplet"/>
    <property type="evidence" value="ECO:0007669"/>
    <property type="project" value="InterPro"/>
</dbReference>
<dbReference type="Gene3D" id="1.50.10.20">
    <property type="match status" value="2"/>
</dbReference>
<proteinExistence type="inferred from homology"/>
<evidence type="ECO:0000256" key="2">
    <source>
        <dbReference type="ARBA" id="ARBA00009755"/>
    </source>
</evidence>
<evidence type="ECO:0000313" key="7">
    <source>
        <dbReference type="EMBL" id="KRV49450.1"/>
    </source>
</evidence>
<gene>
    <name evidence="7" type="ORF">AQ490_20970</name>
</gene>
<comment type="pathway">
    <text evidence="1">Secondary metabolite biosynthesis; hopanoid biosynthesis.</text>
</comment>
<dbReference type="eggNOG" id="COG1657">
    <property type="taxonomic scope" value="Bacteria"/>
</dbReference>
<dbReference type="InterPro" id="IPR032697">
    <property type="entry name" value="SQ_cyclase_N"/>
</dbReference>
<dbReference type="PANTHER" id="PTHR11764">
    <property type="entry name" value="TERPENE CYCLASE/MUTASE FAMILY MEMBER"/>
    <property type="match status" value="1"/>
</dbReference>
<sequence length="570" mass="61925">MCSSLDSRVEESIEQAAEALFGLQRSNGSWPNRRPTSVMGTAGALTALHVVDRERSHDLIEGGVRWLLDTQNADGGWGGTAGAPTQIVPTVMAATALRLAAPHASQSVRRALDVVESHGGVQALPDPGMTLVTSVFLELAELGDVRGIKRVPRELFLLPQQLWRRHLSFGVALVIAISFIQTRKGLPGARRLLDRLARPAALRALEQVDRSETRRGGYGGDNWLASAVCVGLSCAEEVPSRMISDIVDYLRSNVHEDGSWHMIQGLDLIGSAYVSQGLADAGYASDPRMALARQWLRSCRQDEASPVFDTPAGGWSWEGPRGWPNFLDTANVLTALAAGGSEEPSEHLRHGLRWLESRQDRRGSWGTFIPNTTFPNDGPCPYATAKCVEVLIENGVPRDDPRIRKAVDWLFTQQREDGTYESLWYRGLTPGTAMALVAFCRAGVTGHPAARRAREALLGAQLPDGSWASGKTGKLGDDHAKGTVEETAWALHALLASGVPADEPRVRRAADWIMAAQQPDGLWPASPVHMYIRDLKYYVDGLIVHGLALKALGSYRSALAGIPRQETEAL</sequence>
<dbReference type="SUPFAM" id="SSF48239">
    <property type="entry name" value="Terpenoid cyclases/Protein prenyltransferases"/>
    <property type="match status" value="2"/>
</dbReference>
<organism evidence="7 8">
    <name type="scientific">Wenjunlia vitaminophila</name>
    <name type="common">Streptomyces vitaminophilus</name>
    <dbReference type="NCBI Taxonomy" id="76728"/>
    <lineage>
        <taxon>Bacteria</taxon>
        <taxon>Bacillati</taxon>
        <taxon>Actinomycetota</taxon>
        <taxon>Actinomycetes</taxon>
        <taxon>Kitasatosporales</taxon>
        <taxon>Streptomycetaceae</taxon>
        <taxon>Wenjunlia</taxon>
    </lineage>
</organism>
<feature type="domain" description="Squalene cyclase C-terminal" evidence="5">
    <location>
        <begin position="377"/>
        <end position="524"/>
    </location>
</feature>
<dbReference type="InterPro" id="IPR008930">
    <property type="entry name" value="Terpenoid_cyclase/PrenylTrfase"/>
</dbReference>
<dbReference type="AlphaFoldDB" id="A0A0T6LTM7"/>
<reference evidence="7 8" key="1">
    <citation type="submission" date="2015-10" db="EMBL/GenBank/DDBJ databases">
        <title>Draft genome sequence of pyrrolomycin-producing Streptomyces vitaminophilus.</title>
        <authorList>
            <person name="Graham D.E."/>
            <person name="Mahan K.M."/>
            <person name="Klingeman D.M."/>
            <person name="Hettich R.L."/>
            <person name="Parry R.J."/>
        </authorList>
    </citation>
    <scope>NUCLEOTIDE SEQUENCE [LARGE SCALE GENOMIC DNA]</scope>
    <source>
        <strain evidence="7 8">ATCC 31673</strain>
    </source>
</reference>
<dbReference type="EMBL" id="LLZU01000012">
    <property type="protein sequence ID" value="KRV49450.1"/>
    <property type="molecule type" value="Genomic_DNA"/>
</dbReference>
<dbReference type="Proteomes" id="UP000050867">
    <property type="component" value="Unassembled WGS sequence"/>
</dbReference>
<evidence type="ECO:0000256" key="4">
    <source>
        <dbReference type="ARBA" id="ARBA00022737"/>
    </source>
</evidence>
<dbReference type="PANTHER" id="PTHR11764:SF20">
    <property type="entry name" value="LANOSTEROL SYNTHASE"/>
    <property type="match status" value="1"/>
</dbReference>
<evidence type="ECO:0000313" key="8">
    <source>
        <dbReference type="Proteomes" id="UP000050867"/>
    </source>
</evidence>
<dbReference type="InterPro" id="IPR018333">
    <property type="entry name" value="Squalene_cyclase"/>
</dbReference>
<evidence type="ECO:0008006" key="9">
    <source>
        <dbReference type="Google" id="ProtNLM"/>
    </source>
</evidence>
<feature type="domain" description="Squalene cyclase N-terminal" evidence="6">
    <location>
        <begin position="13"/>
        <end position="163"/>
    </location>
</feature>
<dbReference type="GO" id="GO:0016104">
    <property type="term" value="P:triterpenoid biosynthetic process"/>
    <property type="evidence" value="ECO:0007669"/>
    <property type="project" value="InterPro"/>
</dbReference>
<dbReference type="Pfam" id="PF13249">
    <property type="entry name" value="SQHop_cyclase_N"/>
    <property type="match status" value="1"/>
</dbReference>
<keyword evidence="3" id="KW-0479">Metal-binding</keyword>
<dbReference type="Pfam" id="PF13243">
    <property type="entry name" value="SQHop_cyclase_C"/>
    <property type="match status" value="1"/>
</dbReference>
<comment type="caution">
    <text evidence="7">The sequence shown here is derived from an EMBL/GenBank/DDBJ whole genome shotgun (WGS) entry which is preliminary data.</text>
</comment>
<keyword evidence="4" id="KW-0677">Repeat</keyword>
<dbReference type="OrthoDB" id="9758578at2"/>
<protein>
    <recommendedName>
        <fullName evidence="9">Terpene cyclase/mutase family member</fullName>
    </recommendedName>
</protein>
<dbReference type="STRING" id="76728.AQ490_20970"/>
<dbReference type="GO" id="GO:0016866">
    <property type="term" value="F:intramolecular transferase activity"/>
    <property type="evidence" value="ECO:0007669"/>
    <property type="project" value="InterPro"/>
</dbReference>
<dbReference type="UniPathway" id="UPA00337"/>
<dbReference type="InterPro" id="IPR032696">
    <property type="entry name" value="SQ_cyclase_C"/>
</dbReference>